<name>A0ABP7J8C4_9ACTN</name>
<evidence type="ECO:0000313" key="2">
    <source>
        <dbReference type="EMBL" id="GAA3837555.1"/>
    </source>
</evidence>
<comment type="caution">
    <text evidence="2">The sequence shown here is derived from an EMBL/GenBank/DDBJ whole genome shotgun (WGS) entry which is preliminary data.</text>
</comment>
<sequence length="130" mass="13872">MNDLTEGRDAGDLSEQPLQQGRPAAPQSTYEDHPNSHWHGPPTNKPTRNVVTISRSVIIACRNSKGSTCHATRRTPGTPRMESKSGVRGSSGAAQGRWAKFAPAPPSYSIAVVGAGRRGVQMGRRGVQKS</sequence>
<gene>
    <name evidence="2" type="ORF">GCM10022226_69580</name>
</gene>
<organism evidence="2 3">
    <name type="scientific">Sphaerisporangium flaviroseum</name>
    <dbReference type="NCBI Taxonomy" id="509199"/>
    <lineage>
        <taxon>Bacteria</taxon>
        <taxon>Bacillati</taxon>
        <taxon>Actinomycetota</taxon>
        <taxon>Actinomycetes</taxon>
        <taxon>Streptosporangiales</taxon>
        <taxon>Streptosporangiaceae</taxon>
        <taxon>Sphaerisporangium</taxon>
    </lineage>
</organism>
<evidence type="ECO:0000256" key="1">
    <source>
        <dbReference type="SAM" id="MobiDB-lite"/>
    </source>
</evidence>
<feature type="region of interest" description="Disordered" evidence="1">
    <location>
        <begin position="64"/>
        <end position="98"/>
    </location>
</feature>
<accession>A0ABP7J8C4</accession>
<proteinExistence type="predicted"/>
<feature type="region of interest" description="Disordered" evidence="1">
    <location>
        <begin position="1"/>
        <end position="49"/>
    </location>
</feature>
<evidence type="ECO:0000313" key="3">
    <source>
        <dbReference type="Proteomes" id="UP001500888"/>
    </source>
</evidence>
<dbReference type="EMBL" id="BAAAZR010000040">
    <property type="protein sequence ID" value="GAA3837555.1"/>
    <property type="molecule type" value="Genomic_DNA"/>
</dbReference>
<feature type="compositionally biased region" description="Basic and acidic residues" evidence="1">
    <location>
        <begin position="1"/>
        <end position="11"/>
    </location>
</feature>
<dbReference type="Proteomes" id="UP001500888">
    <property type="component" value="Unassembled WGS sequence"/>
</dbReference>
<reference evidence="3" key="1">
    <citation type="journal article" date="2019" name="Int. J. Syst. Evol. Microbiol.">
        <title>The Global Catalogue of Microorganisms (GCM) 10K type strain sequencing project: providing services to taxonomists for standard genome sequencing and annotation.</title>
        <authorList>
            <consortium name="The Broad Institute Genomics Platform"/>
            <consortium name="The Broad Institute Genome Sequencing Center for Infectious Disease"/>
            <person name="Wu L."/>
            <person name="Ma J."/>
        </authorList>
    </citation>
    <scope>NUCLEOTIDE SEQUENCE [LARGE SCALE GENOMIC DNA]</scope>
    <source>
        <strain evidence="3">JCM 16908</strain>
    </source>
</reference>
<protein>
    <submittedName>
        <fullName evidence="2">Uncharacterized protein</fullName>
    </submittedName>
</protein>
<keyword evidence="3" id="KW-1185">Reference proteome</keyword>